<name>A0A1H8F7G1_9BURK</name>
<feature type="transmembrane region" description="Helical" evidence="1">
    <location>
        <begin position="73"/>
        <end position="93"/>
    </location>
</feature>
<dbReference type="OrthoDB" id="8537043at2"/>
<feature type="transmembrane region" description="Helical" evidence="1">
    <location>
        <begin position="46"/>
        <end position="66"/>
    </location>
</feature>
<organism evidence="2 3">
    <name type="scientific">Brachymonas denitrificans DSM 15123</name>
    <dbReference type="NCBI Taxonomy" id="1121117"/>
    <lineage>
        <taxon>Bacteria</taxon>
        <taxon>Pseudomonadati</taxon>
        <taxon>Pseudomonadota</taxon>
        <taxon>Betaproteobacteria</taxon>
        <taxon>Burkholderiales</taxon>
        <taxon>Comamonadaceae</taxon>
        <taxon>Brachymonas</taxon>
    </lineage>
</organism>
<sequence>MFPLDSVPATAAAKRRPPLRAMLKVLAVLAYAALVFWACVQPEPRWWTLLPMLAPLALWAGAVLGARMAGRAGAILLAVGMLAVLAGGLAWLVPAGHDGLVQPQQVRLYYFLQETLLLGLVFWAFAHTLRAGQTPLCTTMAGVVHPVLTPVLLRYTRGVTWLWAGAIALIWLVSAVLFVFATPAVWAFFSSVLSPLLMVALFVLEVLARRWLLPPGEQTGLAQTLRAMRTVDWRSFSGAAHTRVDDKGMEPLR</sequence>
<keyword evidence="1" id="KW-0812">Transmembrane</keyword>
<proteinExistence type="predicted"/>
<keyword evidence="3" id="KW-1185">Reference proteome</keyword>
<reference evidence="2 3" key="1">
    <citation type="submission" date="2016-10" db="EMBL/GenBank/DDBJ databases">
        <authorList>
            <person name="de Groot N.N."/>
        </authorList>
    </citation>
    <scope>NUCLEOTIDE SEQUENCE [LARGE SCALE GENOMIC DNA]</scope>
    <source>
        <strain evidence="2 3">DSM 15123</strain>
    </source>
</reference>
<evidence type="ECO:0000313" key="3">
    <source>
        <dbReference type="Proteomes" id="UP000199531"/>
    </source>
</evidence>
<dbReference type="STRING" id="1121117.SAMN02745977_00944"/>
<gene>
    <name evidence="2" type="ORF">SAMN02745977_00944</name>
</gene>
<accession>A0A1H8F7G1</accession>
<dbReference type="AlphaFoldDB" id="A0A1H8F7G1"/>
<feature type="transmembrane region" description="Helical" evidence="1">
    <location>
        <begin position="108"/>
        <end position="126"/>
    </location>
</feature>
<dbReference type="EMBL" id="FOCW01000001">
    <property type="protein sequence ID" value="SEN27324.1"/>
    <property type="molecule type" value="Genomic_DNA"/>
</dbReference>
<dbReference type="RefSeq" id="WP_143280547.1">
    <property type="nucleotide sequence ID" value="NZ_FOCW01000001.1"/>
</dbReference>
<feature type="transmembrane region" description="Helical" evidence="1">
    <location>
        <begin position="161"/>
        <end position="180"/>
    </location>
</feature>
<protein>
    <submittedName>
        <fullName evidence="2">Uncharacterized membrane protein</fullName>
    </submittedName>
</protein>
<keyword evidence="1" id="KW-0472">Membrane</keyword>
<evidence type="ECO:0000256" key="1">
    <source>
        <dbReference type="SAM" id="Phobius"/>
    </source>
</evidence>
<evidence type="ECO:0000313" key="2">
    <source>
        <dbReference type="EMBL" id="SEN27324.1"/>
    </source>
</evidence>
<keyword evidence="1" id="KW-1133">Transmembrane helix</keyword>
<feature type="transmembrane region" description="Helical" evidence="1">
    <location>
        <begin position="186"/>
        <end position="208"/>
    </location>
</feature>
<feature type="transmembrane region" description="Helical" evidence="1">
    <location>
        <begin position="21"/>
        <end position="40"/>
    </location>
</feature>
<dbReference type="Proteomes" id="UP000199531">
    <property type="component" value="Unassembled WGS sequence"/>
</dbReference>